<reference evidence="2 3" key="1">
    <citation type="submission" date="2019-03" db="EMBL/GenBank/DDBJ databases">
        <title>First draft genome of Liparis tanakae, snailfish: a comprehensive survey of snailfish specific genes.</title>
        <authorList>
            <person name="Kim W."/>
            <person name="Song I."/>
            <person name="Jeong J.-H."/>
            <person name="Kim D."/>
            <person name="Kim S."/>
            <person name="Ryu S."/>
            <person name="Song J.Y."/>
            <person name="Lee S.K."/>
        </authorList>
    </citation>
    <scope>NUCLEOTIDE SEQUENCE [LARGE SCALE GENOMIC DNA]</scope>
    <source>
        <tissue evidence="2">Muscle</tissue>
    </source>
</reference>
<evidence type="ECO:0000313" key="2">
    <source>
        <dbReference type="EMBL" id="TNN22127.1"/>
    </source>
</evidence>
<evidence type="ECO:0000256" key="1">
    <source>
        <dbReference type="SAM" id="MobiDB-lite"/>
    </source>
</evidence>
<keyword evidence="3" id="KW-1185">Reference proteome</keyword>
<dbReference type="EMBL" id="SRLO01024109">
    <property type="protein sequence ID" value="TNN22127.1"/>
    <property type="molecule type" value="Genomic_DNA"/>
</dbReference>
<name>A0A4Z2E087_9TELE</name>
<sequence>MSPRCCALRGSCAGPLSGVKVSGCFPAPEAQELLGVPHVPPAQTGGVASLAAHIPAASSGFIALASPAAVVLRRGGVRRTANDSPTHNAGSLQGLMDTIRHM</sequence>
<dbReference type="Proteomes" id="UP000314294">
    <property type="component" value="Unassembled WGS sequence"/>
</dbReference>
<protein>
    <submittedName>
        <fullName evidence="2">Uncharacterized protein</fullName>
    </submittedName>
</protein>
<evidence type="ECO:0000313" key="3">
    <source>
        <dbReference type="Proteomes" id="UP000314294"/>
    </source>
</evidence>
<gene>
    <name evidence="2" type="ORF">EYF80_067760</name>
</gene>
<proteinExistence type="predicted"/>
<comment type="caution">
    <text evidence="2">The sequence shown here is derived from an EMBL/GenBank/DDBJ whole genome shotgun (WGS) entry which is preliminary data.</text>
</comment>
<feature type="region of interest" description="Disordered" evidence="1">
    <location>
        <begin position="79"/>
        <end position="102"/>
    </location>
</feature>
<feature type="compositionally biased region" description="Polar residues" evidence="1">
    <location>
        <begin position="82"/>
        <end position="91"/>
    </location>
</feature>
<organism evidence="2 3">
    <name type="scientific">Liparis tanakae</name>
    <name type="common">Tanaka's snailfish</name>
    <dbReference type="NCBI Taxonomy" id="230148"/>
    <lineage>
        <taxon>Eukaryota</taxon>
        <taxon>Metazoa</taxon>
        <taxon>Chordata</taxon>
        <taxon>Craniata</taxon>
        <taxon>Vertebrata</taxon>
        <taxon>Euteleostomi</taxon>
        <taxon>Actinopterygii</taxon>
        <taxon>Neopterygii</taxon>
        <taxon>Teleostei</taxon>
        <taxon>Neoteleostei</taxon>
        <taxon>Acanthomorphata</taxon>
        <taxon>Eupercaria</taxon>
        <taxon>Perciformes</taxon>
        <taxon>Cottioidei</taxon>
        <taxon>Cottales</taxon>
        <taxon>Liparidae</taxon>
        <taxon>Liparis</taxon>
    </lineage>
</organism>
<dbReference type="AlphaFoldDB" id="A0A4Z2E087"/>
<accession>A0A4Z2E087</accession>